<comment type="caution">
    <text evidence="2">The sequence shown here is derived from an EMBL/GenBank/DDBJ whole genome shotgun (WGS) entry which is preliminary data.</text>
</comment>
<gene>
    <name evidence="2" type="ORF">Wenmar_02044</name>
</gene>
<dbReference type="eggNOG" id="ENOG502Z86E">
    <property type="taxonomic scope" value="Bacteria"/>
</dbReference>
<dbReference type="PATRIC" id="fig|1123501.6.peg.2140"/>
<sequence>MAPGRIAAALTALAMIAACEPVDTPVAPLPVETPQPPPPRPEPPVVEPSEASRDLGLFYRRLQDDLLAQGLLRTDGGGIDTPYTATHLSRNFIRIALFDEYAPSTDGVLVPRQTPSVLRRWEVPIRVGVEFGAAVPEARRAEDRGAIARYVSRLSRITGHAMATMPEDANFHVLILNEDDRLGYEARLRQLVPGIADSSVRTFLNPGRSTLCLVIAFSDGSSPGYTRAVALIRAEHPDGLRLACIHEEIAQGLGLPNDSPQARPSIFNDDDEFALLTGHDENLLRILYDPRMRAGMPADEAAPLARTIAEELVGGES</sequence>
<dbReference type="OrthoDB" id="3295600at2"/>
<reference evidence="2" key="1">
    <citation type="submission" date="2013-01" db="EMBL/GenBank/DDBJ databases">
        <authorList>
            <person name="Fiebig A."/>
            <person name="Goeker M."/>
            <person name="Klenk H.-P.P."/>
        </authorList>
    </citation>
    <scope>NUCLEOTIDE SEQUENCE [LARGE SCALE GENOMIC DNA]</scope>
    <source>
        <strain evidence="2">DSM 24838</strain>
    </source>
</reference>
<accession>A0A0D0NN54</accession>
<dbReference type="PROSITE" id="PS51257">
    <property type="entry name" value="PROKAR_LIPOPROTEIN"/>
    <property type="match status" value="1"/>
</dbReference>
<dbReference type="RefSeq" id="WP_018304894.1">
    <property type="nucleotide sequence ID" value="NZ_KB902316.1"/>
</dbReference>
<evidence type="ECO:0000313" key="3">
    <source>
        <dbReference type="Proteomes" id="UP000035100"/>
    </source>
</evidence>
<dbReference type="AlphaFoldDB" id="A0A0D0NN54"/>
<evidence type="ECO:0000256" key="1">
    <source>
        <dbReference type="SAM" id="MobiDB-lite"/>
    </source>
</evidence>
<feature type="compositionally biased region" description="Pro residues" evidence="1">
    <location>
        <begin position="27"/>
        <end position="46"/>
    </location>
</feature>
<feature type="region of interest" description="Disordered" evidence="1">
    <location>
        <begin position="27"/>
        <end position="50"/>
    </location>
</feature>
<name>A0A0D0NN54_9RHOB</name>
<dbReference type="InterPro" id="IPR021323">
    <property type="entry name" value="DUF2927"/>
</dbReference>
<organism evidence="2 3">
    <name type="scientific">Wenxinia marina DSM 24838</name>
    <dbReference type="NCBI Taxonomy" id="1123501"/>
    <lineage>
        <taxon>Bacteria</taxon>
        <taxon>Pseudomonadati</taxon>
        <taxon>Pseudomonadota</taxon>
        <taxon>Alphaproteobacteria</taxon>
        <taxon>Rhodobacterales</taxon>
        <taxon>Roseobacteraceae</taxon>
        <taxon>Wenxinia</taxon>
    </lineage>
</organism>
<dbReference type="Pfam" id="PF11150">
    <property type="entry name" value="DUF2927"/>
    <property type="match status" value="1"/>
</dbReference>
<dbReference type="STRING" id="1123501.Wenmar_02044"/>
<keyword evidence="3" id="KW-1185">Reference proteome</keyword>
<protein>
    <recommendedName>
        <fullName evidence="4">DUF2927 domain-containing protein</fullName>
    </recommendedName>
</protein>
<dbReference type="Proteomes" id="UP000035100">
    <property type="component" value="Unassembled WGS sequence"/>
</dbReference>
<dbReference type="EMBL" id="AONG01000009">
    <property type="protein sequence ID" value="KIQ69680.1"/>
    <property type="molecule type" value="Genomic_DNA"/>
</dbReference>
<evidence type="ECO:0008006" key="4">
    <source>
        <dbReference type="Google" id="ProtNLM"/>
    </source>
</evidence>
<proteinExistence type="predicted"/>
<evidence type="ECO:0000313" key="2">
    <source>
        <dbReference type="EMBL" id="KIQ69680.1"/>
    </source>
</evidence>